<evidence type="ECO:0000256" key="7">
    <source>
        <dbReference type="ARBA" id="ARBA00023136"/>
    </source>
</evidence>
<dbReference type="SUPFAM" id="SSF81330">
    <property type="entry name" value="Gated mechanosensitive channel"/>
    <property type="match status" value="1"/>
</dbReference>
<comment type="similarity">
    <text evidence="9">Belongs to the MscL family.</text>
</comment>
<keyword evidence="5 9" id="KW-1133">Transmembrane helix</keyword>
<dbReference type="Proteomes" id="UP001407405">
    <property type="component" value="Unassembled WGS sequence"/>
</dbReference>
<evidence type="ECO:0000256" key="4">
    <source>
        <dbReference type="ARBA" id="ARBA00022692"/>
    </source>
</evidence>
<dbReference type="HAMAP" id="MF_00115">
    <property type="entry name" value="MscL"/>
    <property type="match status" value="1"/>
</dbReference>
<evidence type="ECO:0000256" key="3">
    <source>
        <dbReference type="ARBA" id="ARBA00022475"/>
    </source>
</evidence>
<proteinExistence type="inferred from homology"/>
<dbReference type="PRINTS" id="PR01264">
    <property type="entry name" value="MECHCHANNEL"/>
</dbReference>
<dbReference type="InterPro" id="IPR001185">
    <property type="entry name" value="MS_channel"/>
</dbReference>
<dbReference type="EMBL" id="JBCITM010000016">
    <property type="protein sequence ID" value="MEN1761447.1"/>
    <property type="molecule type" value="Genomic_DNA"/>
</dbReference>
<evidence type="ECO:0000256" key="2">
    <source>
        <dbReference type="ARBA" id="ARBA00022448"/>
    </source>
</evidence>
<dbReference type="NCBIfam" id="TIGR00220">
    <property type="entry name" value="mscL"/>
    <property type="match status" value="1"/>
</dbReference>
<sequence>MKNFFAEFKAFAVKGNVIDLAVAVIIAGAFGKIVASFVNDLVMPLIAAVFGIPNFSELTATINGSEIMVGLFIQTVVDFVVVAFVIFVAVRQINRLKRKEEAAPAPAPVASPEEILLSEIRDLLKEDRQ</sequence>
<accession>A0ABU9VWE5</accession>
<organism evidence="10 11">
    <name type="scientific">Anoxynatronum sibiricum</name>
    <dbReference type="NCBI Taxonomy" id="210623"/>
    <lineage>
        <taxon>Bacteria</taxon>
        <taxon>Bacillati</taxon>
        <taxon>Bacillota</taxon>
        <taxon>Clostridia</taxon>
        <taxon>Eubacteriales</taxon>
        <taxon>Clostridiaceae</taxon>
        <taxon>Anoxynatronum</taxon>
    </lineage>
</organism>
<dbReference type="NCBIfam" id="NF001843">
    <property type="entry name" value="PRK00567.1-4"/>
    <property type="match status" value="1"/>
</dbReference>
<evidence type="ECO:0000256" key="5">
    <source>
        <dbReference type="ARBA" id="ARBA00022989"/>
    </source>
</evidence>
<evidence type="ECO:0000256" key="9">
    <source>
        <dbReference type="HAMAP-Rule" id="MF_00115"/>
    </source>
</evidence>
<comment type="subunit">
    <text evidence="9">Homopentamer.</text>
</comment>
<dbReference type="Pfam" id="PF01741">
    <property type="entry name" value="MscL"/>
    <property type="match status" value="1"/>
</dbReference>
<evidence type="ECO:0000256" key="6">
    <source>
        <dbReference type="ARBA" id="ARBA00023065"/>
    </source>
</evidence>
<dbReference type="InterPro" id="IPR037673">
    <property type="entry name" value="MSC/AndL"/>
</dbReference>
<keyword evidence="7 9" id="KW-0472">Membrane</keyword>
<comment type="subcellular location">
    <subcellularLocation>
        <location evidence="9">Cell membrane</location>
        <topology evidence="9">Multi-pass membrane protein</topology>
    </subcellularLocation>
    <subcellularLocation>
        <location evidence="1">Membrane</location>
        <topology evidence="1">Multi-pass membrane protein</topology>
    </subcellularLocation>
</comment>
<dbReference type="InterPro" id="IPR036019">
    <property type="entry name" value="MscL_channel"/>
</dbReference>
<name>A0ABU9VWE5_9CLOT</name>
<keyword evidence="11" id="KW-1185">Reference proteome</keyword>
<evidence type="ECO:0000256" key="8">
    <source>
        <dbReference type="ARBA" id="ARBA00023303"/>
    </source>
</evidence>
<keyword evidence="8 9" id="KW-0407">Ion channel</keyword>
<keyword evidence="6 9" id="KW-0406">Ion transport</keyword>
<feature type="transmembrane region" description="Helical" evidence="9">
    <location>
        <begin position="20"/>
        <end position="47"/>
    </location>
</feature>
<dbReference type="PANTHER" id="PTHR30266:SF2">
    <property type="entry name" value="LARGE-CONDUCTANCE MECHANOSENSITIVE CHANNEL"/>
    <property type="match status" value="1"/>
</dbReference>
<comment type="function">
    <text evidence="9">Channel that opens in response to stretch forces in the membrane lipid bilayer. May participate in the regulation of osmotic pressure changes within the cell.</text>
</comment>
<keyword evidence="4 9" id="KW-0812">Transmembrane</keyword>
<dbReference type="Gene3D" id="1.10.1200.120">
    <property type="entry name" value="Large-conductance mechanosensitive channel, MscL, domain 1"/>
    <property type="match status" value="1"/>
</dbReference>
<keyword evidence="2 9" id="KW-0813">Transport</keyword>
<evidence type="ECO:0000313" key="10">
    <source>
        <dbReference type="EMBL" id="MEN1761447.1"/>
    </source>
</evidence>
<gene>
    <name evidence="9 10" type="primary">mscL</name>
    <name evidence="10" type="ORF">AAIG11_13220</name>
</gene>
<comment type="caution">
    <text evidence="10">The sequence shown here is derived from an EMBL/GenBank/DDBJ whole genome shotgun (WGS) entry which is preliminary data.</text>
</comment>
<keyword evidence="3 9" id="KW-1003">Cell membrane</keyword>
<protein>
    <recommendedName>
        <fullName evidence="9">Large-conductance mechanosensitive channel</fullName>
    </recommendedName>
</protein>
<reference evidence="10 11" key="1">
    <citation type="submission" date="2024-04" db="EMBL/GenBank/DDBJ databases">
        <title>Genome sequencing and metabolic network reconstruction of aminoacids and betaine degradation by Anoxynatronum sibiricum.</title>
        <authorList>
            <person name="Detkova E.N."/>
            <person name="Boltjanskaja Y.V."/>
            <person name="Mardanov A.V."/>
            <person name="Kevbrin V."/>
        </authorList>
    </citation>
    <scope>NUCLEOTIDE SEQUENCE [LARGE SCALE GENOMIC DNA]</scope>
    <source>
        <strain evidence="10 11">Z-7981</strain>
    </source>
</reference>
<evidence type="ECO:0000313" key="11">
    <source>
        <dbReference type="Proteomes" id="UP001407405"/>
    </source>
</evidence>
<evidence type="ECO:0000256" key="1">
    <source>
        <dbReference type="ARBA" id="ARBA00004141"/>
    </source>
</evidence>
<dbReference type="RefSeq" id="WP_343186735.1">
    <property type="nucleotide sequence ID" value="NZ_JBCITM010000016.1"/>
</dbReference>
<dbReference type="PANTHER" id="PTHR30266">
    <property type="entry name" value="MECHANOSENSITIVE CHANNEL MSCL"/>
    <property type="match status" value="1"/>
</dbReference>
<feature type="transmembrane region" description="Helical" evidence="9">
    <location>
        <begin position="67"/>
        <end position="90"/>
    </location>
</feature>